<evidence type="ECO:0000313" key="3">
    <source>
        <dbReference type="Proteomes" id="UP000233837"/>
    </source>
</evidence>
<gene>
    <name evidence="2" type="ORF">MA16_Dca028963</name>
</gene>
<protein>
    <recommendedName>
        <fullName evidence="1">Retrotransposon gag domain-containing protein</fullName>
    </recommendedName>
</protein>
<organism evidence="2 3">
    <name type="scientific">Dendrobium catenatum</name>
    <dbReference type="NCBI Taxonomy" id="906689"/>
    <lineage>
        <taxon>Eukaryota</taxon>
        <taxon>Viridiplantae</taxon>
        <taxon>Streptophyta</taxon>
        <taxon>Embryophyta</taxon>
        <taxon>Tracheophyta</taxon>
        <taxon>Spermatophyta</taxon>
        <taxon>Magnoliopsida</taxon>
        <taxon>Liliopsida</taxon>
        <taxon>Asparagales</taxon>
        <taxon>Orchidaceae</taxon>
        <taxon>Epidendroideae</taxon>
        <taxon>Malaxideae</taxon>
        <taxon>Dendrobiinae</taxon>
        <taxon>Dendrobium</taxon>
    </lineage>
</organism>
<keyword evidence="3" id="KW-1185">Reference proteome</keyword>
<evidence type="ECO:0000259" key="1">
    <source>
        <dbReference type="Pfam" id="PF03732"/>
    </source>
</evidence>
<dbReference type="EMBL" id="KZ504983">
    <property type="protein sequence ID" value="PKU60731.1"/>
    <property type="molecule type" value="Genomic_DNA"/>
</dbReference>
<proteinExistence type="predicted"/>
<dbReference type="AlphaFoldDB" id="A0A2I0VBE4"/>
<dbReference type="Pfam" id="PF03732">
    <property type="entry name" value="Retrotrans_gag"/>
    <property type="match status" value="1"/>
</dbReference>
<dbReference type="InterPro" id="IPR005162">
    <property type="entry name" value="Retrotrans_gag_dom"/>
</dbReference>
<evidence type="ECO:0000313" key="2">
    <source>
        <dbReference type="EMBL" id="PKU60731.1"/>
    </source>
</evidence>
<name>A0A2I0VBE4_9ASPA</name>
<reference evidence="2 3" key="1">
    <citation type="journal article" date="2016" name="Sci. Rep.">
        <title>The Dendrobium catenatum Lindl. genome sequence provides insights into polysaccharide synthase, floral development and adaptive evolution.</title>
        <authorList>
            <person name="Zhang G.Q."/>
            <person name="Xu Q."/>
            <person name="Bian C."/>
            <person name="Tsai W.C."/>
            <person name="Yeh C.M."/>
            <person name="Liu K.W."/>
            <person name="Yoshida K."/>
            <person name="Zhang L.S."/>
            <person name="Chang S.B."/>
            <person name="Chen F."/>
            <person name="Shi Y."/>
            <person name="Su Y.Y."/>
            <person name="Zhang Y.Q."/>
            <person name="Chen L.J."/>
            <person name="Yin Y."/>
            <person name="Lin M."/>
            <person name="Huang H."/>
            <person name="Deng H."/>
            <person name="Wang Z.W."/>
            <person name="Zhu S.L."/>
            <person name="Zhao X."/>
            <person name="Deng C."/>
            <person name="Niu S.C."/>
            <person name="Huang J."/>
            <person name="Wang M."/>
            <person name="Liu G.H."/>
            <person name="Yang H.J."/>
            <person name="Xiao X.J."/>
            <person name="Hsiao Y.Y."/>
            <person name="Wu W.L."/>
            <person name="Chen Y.Y."/>
            <person name="Mitsuda N."/>
            <person name="Ohme-Takagi M."/>
            <person name="Luo Y.B."/>
            <person name="Van de Peer Y."/>
            <person name="Liu Z.J."/>
        </authorList>
    </citation>
    <scope>NUCLEOTIDE SEQUENCE [LARGE SCALE GENOMIC DNA]</scope>
    <source>
        <tissue evidence="2">The whole plant</tissue>
    </source>
</reference>
<dbReference type="Proteomes" id="UP000233837">
    <property type="component" value="Unassembled WGS sequence"/>
</dbReference>
<reference evidence="2 3" key="2">
    <citation type="journal article" date="2017" name="Nature">
        <title>The Apostasia genome and the evolution of orchids.</title>
        <authorList>
            <person name="Zhang G.Q."/>
            <person name="Liu K.W."/>
            <person name="Li Z."/>
            <person name="Lohaus R."/>
            <person name="Hsiao Y.Y."/>
            <person name="Niu S.C."/>
            <person name="Wang J.Y."/>
            <person name="Lin Y.C."/>
            <person name="Xu Q."/>
            <person name="Chen L.J."/>
            <person name="Yoshida K."/>
            <person name="Fujiwara S."/>
            <person name="Wang Z.W."/>
            <person name="Zhang Y.Q."/>
            <person name="Mitsuda N."/>
            <person name="Wang M."/>
            <person name="Liu G.H."/>
            <person name="Pecoraro L."/>
            <person name="Huang H.X."/>
            <person name="Xiao X.J."/>
            <person name="Lin M."/>
            <person name="Wu X.Y."/>
            <person name="Wu W.L."/>
            <person name="Chen Y.Y."/>
            <person name="Chang S.B."/>
            <person name="Sakamoto S."/>
            <person name="Ohme-Takagi M."/>
            <person name="Yagi M."/>
            <person name="Zeng S.J."/>
            <person name="Shen C.Y."/>
            <person name="Yeh C.M."/>
            <person name="Luo Y.B."/>
            <person name="Tsai W.C."/>
            <person name="Van de Peer Y."/>
            <person name="Liu Z.J."/>
        </authorList>
    </citation>
    <scope>NUCLEOTIDE SEQUENCE [LARGE SCALE GENOMIC DNA]</scope>
    <source>
        <tissue evidence="2">The whole plant</tissue>
    </source>
</reference>
<accession>A0A2I0VBE4</accession>
<feature type="domain" description="Retrotransposon gag" evidence="1">
    <location>
        <begin position="39"/>
        <end position="103"/>
    </location>
</feature>
<sequence>MRPPLFKANEGPNMDENWLLHIEKILDSMSCPGERKVSLAAFVLDGEAEKWWRGHRDDRLEDIQILLVNWEDFVELFREWFISMLVRRQMQDKFIRLIQGDKLVM</sequence>